<dbReference type="SMART" id="SM00448">
    <property type="entry name" value="REC"/>
    <property type="match status" value="1"/>
</dbReference>
<dbReference type="GO" id="GO:0005829">
    <property type="term" value="C:cytosol"/>
    <property type="evidence" value="ECO:0007669"/>
    <property type="project" value="TreeGrafter"/>
</dbReference>
<feature type="domain" description="OmpR/PhoB-type" evidence="9">
    <location>
        <begin position="127"/>
        <end position="221"/>
    </location>
</feature>
<dbReference type="GO" id="GO:0000976">
    <property type="term" value="F:transcription cis-regulatory region binding"/>
    <property type="evidence" value="ECO:0007669"/>
    <property type="project" value="TreeGrafter"/>
</dbReference>
<evidence type="ECO:0000256" key="2">
    <source>
        <dbReference type="ARBA" id="ARBA00023012"/>
    </source>
</evidence>
<evidence type="ECO:0000313" key="10">
    <source>
        <dbReference type="EMBL" id="WOB44536.1"/>
    </source>
</evidence>
<organism evidence="10">
    <name type="scientific">Thermoleptolyngbya oregonensis NK1-22</name>
    <dbReference type="NCBI Taxonomy" id="2547457"/>
    <lineage>
        <taxon>Bacteria</taxon>
        <taxon>Bacillati</taxon>
        <taxon>Cyanobacteriota</taxon>
        <taxon>Cyanophyceae</taxon>
        <taxon>Oculatellales</taxon>
        <taxon>Oculatellaceae</taxon>
        <taxon>Thermoleptolyngbya</taxon>
    </lineage>
</organism>
<evidence type="ECO:0000256" key="1">
    <source>
        <dbReference type="ARBA" id="ARBA00022553"/>
    </source>
</evidence>
<dbReference type="Gene3D" id="6.10.250.690">
    <property type="match status" value="1"/>
</dbReference>
<evidence type="ECO:0000256" key="5">
    <source>
        <dbReference type="ARBA" id="ARBA00023163"/>
    </source>
</evidence>
<keyword evidence="2" id="KW-0902">Two-component regulatory system</keyword>
<keyword evidence="1 6" id="KW-0597">Phosphoprotein</keyword>
<dbReference type="PROSITE" id="PS50110">
    <property type="entry name" value="RESPONSE_REGULATORY"/>
    <property type="match status" value="1"/>
</dbReference>
<name>A0AA96Y5H6_9CYAN</name>
<evidence type="ECO:0000256" key="3">
    <source>
        <dbReference type="ARBA" id="ARBA00023015"/>
    </source>
</evidence>
<dbReference type="SUPFAM" id="SSF52172">
    <property type="entry name" value="CheY-like"/>
    <property type="match status" value="1"/>
</dbReference>
<proteinExistence type="predicted"/>
<keyword evidence="5" id="KW-0804">Transcription</keyword>
<feature type="DNA-binding region" description="OmpR/PhoB-type" evidence="7">
    <location>
        <begin position="127"/>
        <end position="221"/>
    </location>
</feature>
<dbReference type="InterPro" id="IPR001789">
    <property type="entry name" value="Sig_transdc_resp-reg_receiver"/>
</dbReference>
<dbReference type="Pfam" id="PF00072">
    <property type="entry name" value="Response_reg"/>
    <property type="match status" value="1"/>
</dbReference>
<evidence type="ECO:0000259" key="8">
    <source>
        <dbReference type="PROSITE" id="PS50110"/>
    </source>
</evidence>
<dbReference type="SMART" id="SM00862">
    <property type="entry name" value="Trans_reg_C"/>
    <property type="match status" value="1"/>
</dbReference>
<accession>A0AA96Y5H6</accession>
<dbReference type="GO" id="GO:0032993">
    <property type="term" value="C:protein-DNA complex"/>
    <property type="evidence" value="ECO:0007669"/>
    <property type="project" value="TreeGrafter"/>
</dbReference>
<keyword evidence="3" id="KW-0805">Transcription regulation</keyword>
<sequence length="246" mass="27707">MTRVLIAEDEPRIAAFLEQRFRADGFLTAIASDGQTACEMLASQEFDLLILDLGLPKKDGWTVLEELRGQGEQLPIILLSASGSVQDIVAGLESGADDCVAKPFRLEELMARVCLRLRHARAAQKAEMVLQVGDVELNLQSHQLRVGGRQIELSAREFVLAETFLRHPGRVLSHKHLLKHVWGYDYDPGSNIVNVYIGYLRKKMGNGYIQTVRGMGYRFQPRRMPMRNPKFYLVKELSSASVVGRR</sequence>
<dbReference type="AlphaFoldDB" id="A0AA96Y5H6"/>
<dbReference type="PROSITE" id="PS51755">
    <property type="entry name" value="OMPR_PHOB"/>
    <property type="match status" value="1"/>
</dbReference>
<dbReference type="PANTHER" id="PTHR48111">
    <property type="entry name" value="REGULATOR OF RPOS"/>
    <property type="match status" value="1"/>
</dbReference>
<dbReference type="EMBL" id="CP053540">
    <property type="protein sequence ID" value="WOB44536.1"/>
    <property type="molecule type" value="Genomic_DNA"/>
</dbReference>
<evidence type="ECO:0000256" key="4">
    <source>
        <dbReference type="ARBA" id="ARBA00023125"/>
    </source>
</evidence>
<protein>
    <submittedName>
        <fullName evidence="10">Response regulator transcription factor</fullName>
    </submittedName>
</protein>
<dbReference type="GO" id="GO:0006355">
    <property type="term" value="P:regulation of DNA-templated transcription"/>
    <property type="evidence" value="ECO:0007669"/>
    <property type="project" value="InterPro"/>
</dbReference>
<keyword evidence="4 7" id="KW-0238">DNA-binding</keyword>
<dbReference type="GO" id="GO:0000156">
    <property type="term" value="F:phosphorelay response regulator activity"/>
    <property type="evidence" value="ECO:0007669"/>
    <property type="project" value="TreeGrafter"/>
</dbReference>
<dbReference type="InterPro" id="IPR036388">
    <property type="entry name" value="WH-like_DNA-bd_sf"/>
</dbReference>
<evidence type="ECO:0000256" key="6">
    <source>
        <dbReference type="PROSITE-ProRule" id="PRU00169"/>
    </source>
</evidence>
<dbReference type="Gene3D" id="3.40.50.2300">
    <property type="match status" value="1"/>
</dbReference>
<dbReference type="CDD" id="cd17574">
    <property type="entry name" value="REC_OmpR"/>
    <property type="match status" value="1"/>
</dbReference>
<dbReference type="InterPro" id="IPR039420">
    <property type="entry name" value="WalR-like"/>
</dbReference>
<dbReference type="PANTHER" id="PTHR48111:SF38">
    <property type="entry name" value="TWO-COMPONENT RESPONSE REGULATOR"/>
    <property type="match status" value="1"/>
</dbReference>
<evidence type="ECO:0000256" key="7">
    <source>
        <dbReference type="PROSITE-ProRule" id="PRU01091"/>
    </source>
</evidence>
<dbReference type="CDD" id="cd00383">
    <property type="entry name" value="trans_reg_C"/>
    <property type="match status" value="1"/>
</dbReference>
<dbReference type="InterPro" id="IPR001867">
    <property type="entry name" value="OmpR/PhoB-type_DNA-bd"/>
</dbReference>
<dbReference type="FunFam" id="1.10.10.10:FF:000005">
    <property type="entry name" value="Two-component system response regulator"/>
    <property type="match status" value="1"/>
</dbReference>
<feature type="domain" description="Response regulatory" evidence="8">
    <location>
        <begin position="3"/>
        <end position="117"/>
    </location>
</feature>
<feature type="modified residue" description="4-aspartylphosphate" evidence="6">
    <location>
        <position position="52"/>
    </location>
</feature>
<evidence type="ECO:0000259" key="9">
    <source>
        <dbReference type="PROSITE" id="PS51755"/>
    </source>
</evidence>
<reference evidence="10" key="1">
    <citation type="submission" date="2020-05" db="EMBL/GenBank/DDBJ databases">
        <authorList>
            <person name="Zhu T."/>
            <person name="Keshari N."/>
            <person name="Lu X."/>
        </authorList>
    </citation>
    <scope>NUCLEOTIDE SEQUENCE</scope>
    <source>
        <strain evidence="10">NK1-22</strain>
    </source>
</reference>
<dbReference type="Pfam" id="PF00486">
    <property type="entry name" value="Trans_reg_C"/>
    <property type="match status" value="1"/>
</dbReference>
<dbReference type="Gene3D" id="1.10.10.10">
    <property type="entry name" value="Winged helix-like DNA-binding domain superfamily/Winged helix DNA-binding domain"/>
    <property type="match status" value="1"/>
</dbReference>
<dbReference type="RefSeq" id="WP_316787608.1">
    <property type="nucleotide sequence ID" value="NZ_CP053540.1"/>
</dbReference>
<dbReference type="InterPro" id="IPR011006">
    <property type="entry name" value="CheY-like_superfamily"/>
</dbReference>
<dbReference type="KEGG" id="tog:HNI00_16305"/>
<gene>
    <name evidence="10" type="ORF">HNI00_16305</name>
</gene>